<comment type="caution">
    <text evidence="1">The sequence shown here is derived from an EMBL/GenBank/DDBJ whole genome shotgun (WGS) entry which is preliminary data.</text>
</comment>
<dbReference type="Proteomes" id="UP000886501">
    <property type="component" value="Unassembled WGS sequence"/>
</dbReference>
<reference evidence="1" key="2">
    <citation type="journal article" date="2020" name="Nat. Commun.">
        <title>Large-scale genome sequencing of mycorrhizal fungi provides insights into the early evolution of symbiotic traits.</title>
        <authorList>
            <person name="Miyauchi S."/>
            <person name="Kiss E."/>
            <person name="Kuo A."/>
            <person name="Drula E."/>
            <person name="Kohler A."/>
            <person name="Sanchez-Garcia M."/>
            <person name="Morin E."/>
            <person name="Andreopoulos B."/>
            <person name="Barry K.W."/>
            <person name="Bonito G."/>
            <person name="Buee M."/>
            <person name="Carver A."/>
            <person name="Chen C."/>
            <person name="Cichocki N."/>
            <person name="Clum A."/>
            <person name="Culley D."/>
            <person name="Crous P.W."/>
            <person name="Fauchery L."/>
            <person name="Girlanda M."/>
            <person name="Hayes R.D."/>
            <person name="Keri Z."/>
            <person name="LaButti K."/>
            <person name="Lipzen A."/>
            <person name="Lombard V."/>
            <person name="Magnuson J."/>
            <person name="Maillard F."/>
            <person name="Murat C."/>
            <person name="Nolan M."/>
            <person name="Ohm R.A."/>
            <person name="Pangilinan J."/>
            <person name="Pereira M.F."/>
            <person name="Perotto S."/>
            <person name="Peter M."/>
            <person name="Pfister S."/>
            <person name="Riley R."/>
            <person name="Sitrit Y."/>
            <person name="Stielow J.B."/>
            <person name="Szollosi G."/>
            <person name="Zifcakova L."/>
            <person name="Stursova M."/>
            <person name="Spatafora J.W."/>
            <person name="Tedersoo L."/>
            <person name="Vaario L.M."/>
            <person name="Yamada A."/>
            <person name="Yan M."/>
            <person name="Wang P."/>
            <person name="Xu J."/>
            <person name="Bruns T."/>
            <person name="Baldrian P."/>
            <person name="Vilgalys R."/>
            <person name="Dunand C."/>
            <person name="Henrissat B."/>
            <person name="Grigoriev I.V."/>
            <person name="Hibbett D."/>
            <person name="Nagy L.G."/>
            <person name="Martin F.M."/>
        </authorList>
    </citation>
    <scope>NUCLEOTIDE SEQUENCE</scope>
    <source>
        <strain evidence="1">P2</strain>
    </source>
</reference>
<sequence>MHQVPETQEEEGKAGEGSNHLSSDFKSAELNIEDESEAAGDFITTRHRHETDEYGNHVVIGREGDIRRCEDEPIRTPGAIQGFGVMIVVAENAYAGTLAVRQVSENSTDVLGLSPRYLFSLKCFTDVLSDSQADLLWDSVQFVDKSWSPEEKGDYSPHMITITGWGQPGSDDTSNDSERRKTWKAWCAVHRPKMPENTDQLPLIVLEFELESDDMNPLYPPQPESLLLGPPVSGNTGSGSTTTEISLDSHTQSLRTNCGMTARSAGSADILPEIHGLDGDYEWQPSPQDVLESTASRSKPLKALQRLHKFEVLHDPASGRGTVDSDENPSPMRRKGRIRRRRSAGGVSMMDVFAVMSQINEQFGNAPDLKTFLDVVVGVVKELTQFHRVLVYQFDEVWNGFVTAELVDWSKTHDLFKGLHFPASDIPPQAGASNHKVRLLYDRDQPTARLVVKSKDDLEPPLDMTHCFLRAMSPIHLKYLGNMGVRASMSVSITAFGQLWGLVACHSYGYHGMRVPFPIRRMLCVIGQSISKNIERLSYAQRLHTRKLINTMPSDQHPSGYIVSNADDLLELFDADYGVLVIGEGAKILGPNEHSQEILVVAEYLRLKRFTMLQVSQAVTADFPDLQLPTGLEVIAGLLLVPLSGGGRDFIVFLRKGQQKKVRWAGKPFKGDAESTAALEPRKSFKVWSETTTGKCRRWADEQLETAGVLALVYGKFIEVWRQKESALQTTKLANILLSNASHEGRTPLNHIINYLELALNGPLDRETRENLNQSHAASKSLLFTINDLLDLTRLESGQDTSFNEPFDLHHTIEEATHIYRNEARRRNLQFAFEVSGPRVVVGDSRKIRTVVANLTANALKYSTHGKVTVECKAFEEPEGLRREGSTAVEIVVADTGCGISPTKLESIFREFEQVESAAPRTATPGLGLGLAVVARIVQQLGGQLRVESKMNEGSRFSFLIPFAIARGVASRSCSTSSHVGPGSRKSSSVSDIDDLVEALASDRVDPVVAALGHPYGETPATAVTERRPEGNAVSIPPRMSRNTSGKKPTRLRVLIVEDNAINSKILGKRMLMDGHTVVYAANGQECVDIIRTDHEFDCILMDIQMPLLNGYEATERVRGLEKDFEPPHKPSRQLNGRIPIFAVSASLLEEKRREIVNFGIDGWILKPIDFKRLRSILRGIMDPTQRQKDLYREGRSWELGGWLR</sequence>
<keyword evidence="2" id="KW-1185">Reference proteome</keyword>
<proteinExistence type="predicted"/>
<protein>
    <submittedName>
        <fullName evidence="1">Uncharacterized protein</fullName>
    </submittedName>
</protein>
<evidence type="ECO:0000313" key="1">
    <source>
        <dbReference type="EMBL" id="KAF9651648.1"/>
    </source>
</evidence>
<name>A0ACB6ZQC6_THEGA</name>
<organism evidence="1 2">
    <name type="scientific">Thelephora ganbajun</name>
    <name type="common">Ganba fungus</name>
    <dbReference type="NCBI Taxonomy" id="370292"/>
    <lineage>
        <taxon>Eukaryota</taxon>
        <taxon>Fungi</taxon>
        <taxon>Dikarya</taxon>
        <taxon>Basidiomycota</taxon>
        <taxon>Agaricomycotina</taxon>
        <taxon>Agaricomycetes</taxon>
        <taxon>Thelephorales</taxon>
        <taxon>Thelephoraceae</taxon>
        <taxon>Thelephora</taxon>
    </lineage>
</organism>
<reference evidence="1" key="1">
    <citation type="submission" date="2019-10" db="EMBL/GenBank/DDBJ databases">
        <authorList>
            <consortium name="DOE Joint Genome Institute"/>
            <person name="Kuo A."/>
            <person name="Miyauchi S."/>
            <person name="Kiss E."/>
            <person name="Drula E."/>
            <person name="Kohler A."/>
            <person name="Sanchez-Garcia M."/>
            <person name="Andreopoulos B."/>
            <person name="Barry K.W."/>
            <person name="Bonito G."/>
            <person name="Buee M."/>
            <person name="Carver A."/>
            <person name="Chen C."/>
            <person name="Cichocki N."/>
            <person name="Clum A."/>
            <person name="Culley D."/>
            <person name="Crous P.W."/>
            <person name="Fauchery L."/>
            <person name="Girlanda M."/>
            <person name="Hayes R."/>
            <person name="Keri Z."/>
            <person name="Labutti K."/>
            <person name="Lipzen A."/>
            <person name="Lombard V."/>
            <person name="Magnuson J."/>
            <person name="Maillard F."/>
            <person name="Morin E."/>
            <person name="Murat C."/>
            <person name="Nolan M."/>
            <person name="Ohm R."/>
            <person name="Pangilinan J."/>
            <person name="Pereira M."/>
            <person name="Perotto S."/>
            <person name="Peter M."/>
            <person name="Riley R."/>
            <person name="Sitrit Y."/>
            <person name="Stielow B."/>
            <person name="Szollosi G."/>
            <person name="Zifcakova L."/>
            <person name="Stursova M."/>
            <person name="Spatafora J.W."/>
            <person name="Tedersoo L."/>
            <person name="Vaario L.-M."/>
            <person name="Yamada A."/>
            <person name="Yan M."/>
            <person name="Wang P."/>
            <person name="Xu J."/>
            <person name="Bruns T."/>
            <person name="Baldrian P."/>
            <person name="Vilgalys R."/>
            <person name="Henrissat B."/>
            <person name="Grigoriev I.V."/>
            <person name="Hibbett D."/>
            <person name="Nagy L.G."/>
            <person name="Martin F.M."/>
        </authorList>
    </citation>
    <scope>NUCLEOTIDE SEQUENCE</scope>
    <source>
        <strain evidence="1">P2</strain>
    </source>
</reference>
<gene>
    <name evidence="1" type="ORF">BDM02DRAFT_3090893</name>
</gene>
<evidence type="ECO:0000313" key="2">
    <source>
        <dbReference type="Proteomes" id="UP000886501"/>
    </source>
</evidence>
<dbReference type="EMBL" id="MU117974">
    <property type="protein sequence ID" value="KAF9651648.1"/>
    <property type="molecule type" value="Genomic_DNA"/>
</dbReference>
<accession>A0ACB6ZQC6</accession>